<evidence type="ECO:0000313" key="2">
    <source>
        <dbReference type="EMBL" id="TKA82992.1"/>
    </source>
</evidence>
<gene>
    <name evidence="2" type="ORF">B0A55_04663</name>
</gene>
<keyword evidence="3" id="KW-1185">Reference proteome</keyword>
<evidence type="ECO:0000256" key="1">
    <source>
        <dbReference type="SAM" id="MobiDB-lite"/>
    </source>
</evidence>
<dbReference type="Proteomes" id="UP000309340">
    <property type="component" value="Unassembled WGS sequence"/>
</dbReference>
<proteinExistence type="predicted"/>
<protein>
    <recommendedName>
        <fullName evidence="4">F-box domain-containing protein</fullName>
    </recommendedName>
</protein>
<feature type="compositionally biased region" description="Polar residues" evidence="1">
    <location>
        <begin position="350"/>
        <end position="363"/>
    </location>
</feature>
<organism evidence="2 3">
    <name type="scientific">Friedmanniomyces simplex</name>
    <dbReference type="NCBI Taxonomy" id="329884"/>
    <lineage>
        <taxon>Eukaryota</taxon>
        <taxon>Fungi</taxon>
        <taxon>Dikarya</taxon>
        <taxon>Ascomycota</taxon>
        <taxon>Pezizomycotina</taxon>
        <taxon>Dothideomycetes</taxon>
        <taxon>Dothideomycetidae</taxon>
        <taxon>Mycosphaerellales</taxon>
        <taxon>Teratosphaeriaceae</taxon>
        <taxon>Friedmanniomyces</taxon>
    </lineage>
</organism>
<dbReference type="EMBL" id="NAJQ01000019">
    <property type="protein sequence ID" value="TKA82992.1"/>
    <property type="molecule type" value="Genomic_DNA"/>
</dbReference>
<evidence type="ECO:0000313" key="3">
    <source>
        <dbReference type="Proteomes" id="UP000309340"/>
    </source>
</evidence>
<sequence>MADDPGPGPGPPLLRLPREVHMHILTYLLRQGDKIPMGPKELVPKMSKKRRTLERDIRSLRPPSSKPPKKKEDHFPAVLLVHSDLYLAGVMTFWSGNTFVFGECDKLRAFISLARPDASSNISSIELGEAYHFEDVVNPGWDHEKNEPHPKQCLRRPTDSYWNTWPHPDWPISLELLAKLPKLRRLNLHVGALDEVRDVQAHGANDWTWETYYDQDTPPKHKSSLYLRDQVLLSIPRETLDNLQSLKMTYYVLLFLLPSCGQVTLNAEVLPYTKDLHNCAWNDPPHRPDPAHGETKPKSNEIRSRTSDNKYRTSKPKSNCSGRKCKTSETKRKSSEIMSKTNDRERKTSGNKYKTSKPKSNFSGRKYKTSESKGKTNERKRKTRESKS</sequence>
<evidence type="ECO:0008006" key="4">
    <source>
        <dbReference type="Google" id="ProtNLM"/>
    </source>
</evidence>
<dbReference type="OrthoDB" id="3836132at2759"/>
<name>A0A4U0XY94_9PEZI</name>
<feature type="compositionally biased region" description="Basic and acidic residues" evidence="1">
    <location>
        <begin position="326"/>
        <end position="348"/>
    </location>
</feature>
<reference evidence="2 3" key="1">
    <citation type="submission" date="2017-03" db="EMBL/GenBank/DDBJ databases">
        <title>Genomes of endolithic fungi from Antarctica.</title>
        <authorList>
            <person name="Coleine C."/>
            <person name="Masonjones S."/>
            <person name="Stajich J.E."/>
        </authorList>
    </citation>
    <scope>NUCLEOTIDE SEQUENCE [LARGE SCALE GENOMIC DNA]</scope>
    <source>
        <strain evidence="2 3">CCFEE 5184</strain>
    </source>
</reference>
<comment type="caution">
    <text evidence="2">The sequence shown here is derived from an EMBL/GenBank/DDBJ whole genome shotgun (WGS) entry which is preliminary data.</text>
</comment>
<feature type="compositionally biased region" description="Basic residues" evidence="1">
    <location>
        <begin position="378"/>
        <end position="388"/>
    </location>
</feature>
<feature type="compositionally biased region" description="Basic and acidic residues" evidence="1">
    <location>
        <begin position="368"/>
        <end position="377"/>
    </location>
</feature>
<dbReference type="AlphaFoldDB" id="A0A4U0XY94"/>
<feature type="region of interest" description="Disordered" evidence="1">
    <location>
        <begin position="36"/>
        <end position="72"/>
    </location>
</feature>
<feature type="region of interest" description="Disordered" evidence="1">
    <location>
        <begin position="283"/>
        <end position="388"/>
    </location>
</feature>
<feature type="compositionally biased region" description="Basic and acidic residues" evidence="1">
    <location>
        <begin position="284"/>
        <end position="311"/>
    </location>
</feature>
<accession>A0A4U0XY94</accession>